<dbReference type="Pfam" id="PF01738">
    <property type="entry name" value="DLH"/>
    <property type="match status" value="1"/>
</dbReference>
<feature type="domain" description="Dienelactone hydrolase" evidence="1">
    <location>
        <begin position="36"/>
        <end position="248"/>
    </location>
</feature>
<dbReference type="PANTHER" id="PTHR17630">
    <property type="entry name" value="DIENELACTONE HYDROLASE"/>
    <property type="match status" value="1"/>
</dbReference>
<evidence type="ECO:0000313" key="2">
    <source>
        <dbReference type="EMBL" id="KAK8106334.1"/>
    </source>
</evidence>
<reference evidence="2 3" key="1">
    <citation type="submission" date="2023-01" db="EMBL/GenBank/DDBJ databases">
        <title>Analysis of 21 Apiospora genomes using comparative genomics revels a genus with tremendous synthesis potential of carbohydrate active enzymes and secondary metabolites.</title>
        <authorList>
            <person name="Sorensen T."/>
        </authorList>
    </citation>
    <scope>NUCLEOTIDE SEQUENCE [LARGE SCALE GENOMIC DNA]</scope>
    <source>
        <strain evidence="2 3">CBS 117206</strain>
    </source>
</reference>
<dbReference type="Proteomes" id="UP001392437">
    <property type="component" value="Unassembled WGS sequence"/>
</dbReference>
<protein>
    <recommendedName>
        <fullName evidence="1">Dienelactone hydrolase domain-containing protein</fullName>
    </recommendedName>
</protein>
<dbReference type="AlphaFoldDB" id="A0AAW0QRR7"/>
<dbReference type="SUPFAM" id="SSF53474">
    <property type="entry name" value="alpha/beta-Hydrolases"/>
    <property type="match status" value="1"/>
</dbReference>
<dbReference type="GO" id="GO:0016787">
    <property type="term" value="F:hydrolase activity"/>
    <property type="evidence" value="ECO:0007669"/>
    <property type="project" value="InterPro"/>
</dbReference>
<evidence type="ECO:0000259" key="1">
    <source>
        <dbReference type="Pfam" id="PF01738"/>
    </source>
</evidence>
<comment type="caution">
    <text evidence="2">The sequence shown here is derived from an EMBL/GenBank/DDBJ whole genome shotgun (WGS) entry which is preliminary data.</text>
</comment>
<dbReference type="InterPro" id="IPR029058">
    <property type="entry name" value="AB_hydrolase_fold"/>
</dbReference>
<gene>
    <name evidence="2" type="ORF">PG999_009693</name>
</gene>
<dbReference type="Gene3D" id="3.40.50.1820">
    <property type="entry name" value="alpha/beta hydrolase"/>
    <property type="match status" value="1"/>
</dbReference>
<keyword evidence="3" id="KW-1185">Reference proteome</keyword>
<evidence type="ECO:0000313" key="3">
    <source>
        <dbReference type="Proteomes" id="UP001392437"/>
    </source>
</evidence>
<organism evidence="2 3">
    <name type="scientific">Apiospora kogelbergensis</name>
    <dbReference type="NCBI Taxonomy" id="1337665"/>
    <lineage>
        <taxon>Eukaryota</taxon>
        <taxon>Fungi</taxon>
        <taxon>Dikarya</taxon>
        <taxon>Ascomycota</taxon>
        <taxon>Pezizomycotina</taxon>
        <taxon>Sordariomycetes</taxon>
        <taxon>Xylariomycetidae</taxon>
        <taxon>Amphisphaeriales</taxon>
        <taxon>Apiosporaceae</taxon>
        <taxon>Apiospora</taxon>
    </lineage>
</organism>
<dbReference type="EMBL" id="JAQQWP010000008">
    <property type="protein sequence ID" value="KAK8106334.1"/>
    <property type="molecule type" value="Genomic_DNA"/>
</dbReference>
<proteinExistence type="predicted"/>
<dbReference type="PANTHER" id="PTHR17630:SF55">
    <property type="entry name" value="DIENELACTONE HYDROLASE FAMILY PROTEIN (AFU_ORTHOLOGUE AFUA_1G01900)"/>
    <property type="match status" value="1"/>
</dbReference>
<sequence length="252" mass="27901">MSISDCCLKGFKWEGTPTGTDGKLGANDAYITGSNPDAAVLLVHDLFGWQFPNVRLLADHLAQEAGVTVYVPDFFGGESVELRLLEEERFDLMGPFIGRNTREIREPEIFECARALRQAPLNYKKVGAAGYCFGGWACFRLAAKEHDPPLVDCISVGHPSLLTKEDVDGVAGAAVPIQVLAPEKDHVYTPEMKLYTFQTLQQLGAPFDYQHFPVVEHACFIRGDPKRPGERAAMARGKNATADWFKQWLQNA</sequence>
<name>A0AAW0QRR7_9PEZI</name>
<dbReference type="InterPro" id="IPR002925">
    <property type="entry name" value="Dienelactn_hydro"/>
</dbReference>
<accession>A0AAW0QRR7</accession>